<protein>
    <submittedName>
        <fullName evidence="2">Major facilitator superfamily domain, general substrate transporter</fullName>
    </submittedName>
</protein>
<evidence type="ECO:0000313" key="3">
    <source>
        <dbReference type="Proteomes" id="UP000245695"/>
    </source>
</evidence>
<keyword evidence="1" id="KW-0812">Transmembrane</keyword>
<dbReference type="SUPFAM" id="SSF103473">
    <property type="entry name" value="MFS general substrate transporter"/>
    <property type="match status" value="1"/>
</dbReference>
<reference evidence="2 3" key="1">
    <citation type="submission" date="2014-09" db="EMBL/GenBank/DDBJ databases">
        <authorList>
            <person name="Hornung B.V."/>
        </authorList>
    </citation>
    <scope>NUCLEOTIDE SEQUENCE [LARGE SCALE GENOMIC DNA]</scope>
    <source>
        <strain evidence="2 3">FRIFI</strain>
    </source>
</reference>
<organism evidence="2 3">
    <name type="scientific">Romboutsia hominis</name>
    <dbReference type="NCBI Taxonomy" id="1507512"/>
    <lineage>
        <taxon>Bacteria</taxon>
        <taxon>Bacillati</taxon>
        <taxon>Bacillota</taxon>
        <taxon>Clostridia</taxon>
        <taxon>Peptostreptococcales</taxon>
        <taxon>Peptostreptococcaceae</taxon>
        <taxon>Romboutsia</taxon>
    </lineage>
</organism>
<accession>A0A2P2BMX6</accession>
<sequence length="64" mass="6797">MSSILVGTLGSVFTLFCLIGNVTGGALFDKIVTLKTMSISLVLSIVAVIGLMIFTTYINKKVKD</sequence>
<evidence type="ECO:0000313" key="2">
    <source>
        <dbReference type="EMBL" id="CEI71746.1"/>
    </source>
</evidence>
<keyword evidence="1" id="KW-0472">Membrane</keyword>
<dbReference type="Proteomes" id="UP000245695">
    <property type="component" value="Chromosome 1"/>
</dbReference>
<keyword evidence="1" id="KW-1133">Transmembrane helix</keyword>
<name>A0A2P2BMX6_9FIRM</name>
<dbReference type="AlphaFoldDB" id="A0A2P2BMX6"/>
<proteinExistence type="predicted"/>
<evidence type="ECO:0000256" key="1">
    <source>
        <dbReference type="SAM" id="Phobius"/>
    </source>
</evidence>
<keyword evidence="3" id="KW-1185">Reference proteome</keyword>
<dbReference type="EMBL" id="LN650648">
    <property type="protein sequence ID" value="CEI71746.1"/>
    <property type="molecule type" value="Genomic_DNA"/>
</dbReference>
<dbReference type="InterPro" id="IPR036259">
    <property type="entry name" value="MFS_trans_sf"/>
</dbReference>
<feature type="transmembrane region" description="Helical" evidence="1">
    <location>
        <begin position="38"/>
        <end position="58"/>
    </location>
</feature>
<dbReference type="RefSeq" id="WP_240276205.1">
    <property type="nucleotide sequence ID" value="NZ_JAKNTL010000002.1"/>
</dbReference>
<dbReference type="KEGG" id="rhom:FRIFI_0195"/>
<gene>
    <name evidence="2" type="ORF">FRIFI_0195</name>
</gene>